<dbReference type="OrthoDB" id="5432617at2"/>
<dbReference type="RefSeq" id="WP_104936111.1">
    <property type="nucleotide sequence ID" value="NZ_CP021255.1"/>
</dbReference>
<evidence type="ECO:0000313" key="2">
    <source>
        <dbReference type="Proteomes" id="UP000239867"/>
    </source>
</evidence>
<sequence length="64" mass="7154">MEEQVAQKLTEILRKGTQSEFEECFERAFELTKAYASSANAQASAIPFVFEKLFELFVTGKTGG</sequence>
<dbReference type="AlphaFoldDB" id="A0A2L1GME5"/>
<accession>A0A2L1GME5</accession>
<dbReference type="Proteomes" id="UP000239867">
    <property type="component" value="Chromosome"/>
</dbReference>
<reference evidence="1 2" key="1">
    <citation type="journal article" date="2018" name="MBio">
        <title>Insights into the evolution of host association through the isolation and characterization of a novel human periodontal pathobiont, Desulfobulbus oralis.</title>
        <authorList>
            <person name="Cross K.L."/>
            <person name="Chirania P."/>
            <person name="Xiong W."/>
            <person name="Beall C.J."/>
            <person name="Elkins J.G."/>
            <person name="Giannone R.J."/>
            <person name="Griffen A.L."/>
            <person name="Guss A.M."/>
            <person name="Hettich R.L."/>
            <person name="Joshi S.S."/>
            <person name="Mokrzan E.M."/>
            <person name="Martin R.K."/>
            <person name="Zhulin I.B."/>
            <person name="Leys E.J."/>
            <person name="Podar M."/>
        </authorList>
    </citation>
    <scope>NUCLEOTIDE SEQUENCE [LARGE SCALE GENOMIC DNA]</scope>
    <source>
        <strain evidence="1 2">ORNL</strain>
    </source>
</reference>
<name>A0A2L1GME5_9BACT</name>
<dbReference type="KEGG" id="deo:CAY53_04450"/>
<proteinExistence type="predicted"/>
<protein>
    <submittedName>
        <fullName evidence="1">Uncharacterized protein</fullName>
    </submittedName>
</protein>
<gene>
    <name evidence="1" type="ORF">CAY53_04450</name>
</gene>
<evidence type="ECO:0000313" key="1">
    <source>
        <dbReference type="EMBL" id="AVD70824.1"/>
    </source>
</evidence>
<keyword evidence="2" id="KW-1185">Reference proteome</keyword>
<organism evidence="1 2">
    <name type="scientific">Desulfobulbus oralis</name>
    <dbReference type="NCBI Taxonomy" id="1986146"/>
    <lineage>
        <taxon>Bacteria</taxon>
        <taxon>Pseudomonadati</taxon>
        <taxon>Thermodesulfobacteriota</taxon>
        <taxon>Desulfobulbia</taxon>
        <taxon>Desulfobulbales</taxon>
        <taxon>Desulfobulbaceae</taxon>
        <taxon>Desulfobulbus</taxon>
    </lineage>
</organism>
<dbReference type="EMBL" id="CP021255">
    <property type="protein sequence ID" value="AVD70824.1"/>
    <property type="molecule type" value="Genomic_DNA"/>
</dbReference>